<comment type="similarity">
    <text evidence="1">Belongs to the methyltransferase superfamily. Type-7 methyltransferase family. SABATH subfamily.</text>
</comment>
<accession>A0AAV5BHF2</accession>
<protein>
    <submittedName>
        <fullName evidence="4">Uncharacterized protein</fullName>
    </submittedName>
</protein>
<evidence type="ECO:0000313" key="4">
    <source>
        <dbReference type="EMBL" id="GJM85861.1"/>
    </source>
</evidence>
<dbReference type="Gene3D" id="3.40.50.150">
    <property type="entry name" value="Vaccinia Virus protein VP39"/>
    <property type="match status" value="2"/>
</dbReference>
<gene>
    <name evidence="4" type="primary">ga01666</name>
    <name evidence="3" type="synonym">ga00979</name>
    <name evidence="3" type="ORF">PR202_ga00979</name>
    <name evidence="4" type="ORF">PR202_ga01666</name>
</gene>
<dbReference type="Proteomes" id="UP001054889">
    <property type="component" value="Unassembled WGS sequence"/>
</dbReference>
<proteinExistence type="inferred from homology"/>
<evidence type="ECO:0000313" key="5">
    <source>
        <dbReference type="Proteomes" id="UP001054889"/>
    </source>
</evidence>
<keyword evidence="5" id="KW-1185">Reference proteome</keyword>
<feature type="region of interest" description="Disordered" evidence="2">
    <location>
        <begin position="149"/>
        <end position="180"/>
    </location>
</feature>
<evidence type="ECO:0000256" key="1">
    <source>
        <dbReference type="ARBA" id="ARBA00008908"/>
    </source>
</evidence>
<reference evidence="4" key="2">
    <citation type="submission" date="2021-12" db="EMBL/GenBank/DDBJ databases">
        <title>Resequencing data analysis of finger millet.</title>
        <authorList>
            <person name="Hatakeyama M."/>
            <person name="Aluri S."/>
            <person name="Balachadran M.T."/>
            <person name="Sivarajan S.R."/>
            <person name="Poveda L."/>
            <person name="Shimizu-Inatsugi R."/>
            <person name="Schlapbach R."/>
            <person name="Sreeman S.M."/>
            <person name="Shimizu K.K."/>
        </authorList>
    </citation>
    <scope>NUCLEOTIDE SEQUENCE</scope>
</reference>
<comment type="caution">
    <text evidence="4">The sequence shown here is derived from an EMBL/GenBank/DDBJ whole genome shotgun (WGS) entry which is preliminary data.</text>
</comment>
<dbReference type="SUPFAM" id="SSF53335">
    <property type="entry name" value="S-adenosyl-L-methionine-dependent methyltransferases"/>
    <property type="match status" value="1"/>
</dbReference>
<dbReference type="AlphaFoldDB" id="A0AAV5BHF2"/>
<evidence type="ECO:0000256" key="2">
    <source>
        <dbReference type="SAM" id="MobiDB-lite"/>
    </source>
</evidence>
<dbReference type="InterPro" id="IPR029063">
    <property type="entry name" value="SAM-dependent_MTases_sf"/>
</dbReference>
<feature type="compositionally biased region" description="Basic residues" evidence="2">
    <location>
        <begin position="159"/>
        <end position="172"/>
    </location>
</feature>
<dbReference type="EMBL" id="BQKI01000001">
    <property type="protein sequence ID" value="GJM85861.1"/>
    <property type="molecule type" value="Genomic_DNA"/>
</dbReference>
<dbReference type="EMBL" id="BQKI01000001">
    <property type="protein sequence ID" value="GJM85233.1"/>
    <property type="molecule type" value="Genomic_DNA"/>
</dbReference>
<organism evidence="4 5">
    <name type="scientific">Eleusine coracana subsp. coracana</name>
    <dbReference type="NCBI Taxonomy" id="191504"/>
    <lineage>
        <taxon>Eukaryota</taxon>
        <taxon>Viridiplantae</taxon>
        <taxon>Streptophyta</taxon>
        <taxon>Embryophyta</taxon>
        <taxon>Tracheophyta</taxon>
        <taxon>Spermatophyta</taxon>
        <taxon>Magnoliopsida</taxon>
        <taxon>Liliopsida</taxon>
        <taxon>Poales</taxon>
        <taxon>Poaceae</taxon>
        <taxon>PACMAD clade</taxon>
        <taxon>Chloridoideae</taxon>
        <taxon>Cynodonteae</taxon>
        <taxon>Eleusininae</taxon>
        <taxon>Eleusine</taxon>
    </lineage>
</organism>
<dbReference type="Pfam" id="PF03492">
    <property type="entry name" value="Methyltransf_7"/>
    <property type="match status" value="2"/>
</dbReference>
<reference evidence="4" key="1">
    <citation type="journal article" date="2018" name="DNA Res.">
        <title>Multiple hybrid de novo genome assembly of finger millet, an orphan allotetraploid crop.</title>
        <authorList>
            <person name="Hatakeyama M."/>
            <person name="Aluri S."/>
            <person name="Balachadran M.T."/>
            <person name="Sivarajan S.R."/>
            <person name="Patrignani A."/>
            <person name="Gruter S."/>
            <person name="Poveda L."/>
            <person name="Shimizu-Inatsugi R."/>
            <person name="Baeten J."/>
            <person name="Francoijs K.J."/>
            <person name="Nataraja K.N."/>
            <person name="Reddy Y.A.N."/>
            <person name="Phadnis S."/>
            <person name="Ravikumar R.L."/>
            <person name="Schlapbach R."/>
            <person name="Sreeman S.M."/>
            <person name="Shimizu K.K."/>
        </authorList>
    </citation>
    <scope>NUCLEOTIDE SEQUENCE</scope>
</reference>
<sequence>MRDACVLQRLVPLVEAAVADVCRNGTSVPRSVGIADLGCSSGPNALFFVSAVVDAVRRRCKTSTELRVFLNDLPSDDFNAVFRQIPAFLQRLHWLSQVPRELSTGELENRGNICAGRTSSPAVIDAYARQFSRDLTLFLASRAAGLHQGTVGQGSSQRGMRRVRPPQRHPQRHGLQGASR</sequence>
<name>A0AAV5BHF2_ELECO</name>
<evidence type="ECO:0000313" key="3">
    <source>
        <dbReference type="EMBL" id="GJM85233.1"/>
    </source>
</evidence>
<dbReference type="InterPro" id="IPR005299">
    <property type="entry name" value="MeTrfase_7"/>
</dbReference>
<dbReference type="GO" id="GO:0008168">
    <property type="term" value="F:methyltransferase activity"/>
    <property type="evidence" value="ECO:0007669"/>
    <property type="project" value="InterPro"/>
</dbReference>
<dbReference type="PANTHER" id="PTHR31009">
    <property type="entry name" value="S-ADENOSYL-L-METHIONINE:CARBOXYL METHYLTRANSFERASE FAMILY PROTEIN"/>
    <property type="match status" value="1"/>
</dbReference>